<gene>
    <name evidence="2" type="ORF">C7379_11380</name>
</gene>
<protein>
    <submittedName>
        <fullName evidence="2">Uncharacterized protein</fullName>
    </submittedName>
</protein>
<evidence type="ECO:0000256" key="1">
    <source>
        <dbReference type="SAM" id="SignalP"/>
    </source>
</evidence>
<reference evidence="2 3" key="1">
    <citation type="submission" date="2018-05" db="EMBL/GenBank/DDBJ databases">
        <title>Genomic Encyclopedia of Type Strains, Phase IV (KMG-IV): sequencing the most valuable type-strain genomes for metagenomic binning, comparative biology and taxonomic classification.</title>
        <authorList>
            <person name="Goeker M."/>
        </authorList>
    </citation>
    <scope>NUCLEOTIDE SEQUENCE [LARGE SCALE GENOMIC DNA]</scope>
    <source>
        <strain evidence="2 3">DSM 100333</strain>
    </source>
</reference>
<proteinExistence type="predicted"/>
<dbReference type="EMBL" id="QENY01000013">
    <property type="protein sequence ID" value="PVX53418.1"/>
    <property type="molecule type" value="Genomic_DNA"/>
</dbReference>
<sequence length="134" mass="15232">MNRYIALVFTFVCVVSCQPSADDKAASQMRLIDSLYQNHDYVATLHAIANLRASHPKAVKSRRRALKIWQDASLKIAQADIARTDLALQATKRAFESEHDIGRRNRLGVKVDSLQVRYDALCGTVRVIHRRQKE</sequence>
<dbReference type="AlphaFoldDB" id="A0A2U0U735"/>
<evidence type="ECO:0000313" key="3">
    <source>
        <dbReference type="Proteomes" id="UP000245870"/>
    </source>
</evidence>
<dbReference type="OrthoDB" id="1079936at2"/>
<evidence type="ECO:0000313" key="2">
    <source>
        <dbReference type="EMBL" id="PVX53418.1"/>
    </source>
</evidence>
<dbReference type="Proteomes" id="UP000245870">
    <property type="component" value="Unassembled WGS sequence"/>
</dbReference>
<dbReference type="RefSeq" id="WP_116616794.1">
    <property type="nucleotide sequence ID" value="NZ_QENY01000013.1"/>
</dbReference>
<organism evidence="2 3">
    <name type="scientific">Hallella colorans</name>
    <dbReference type="NCBI Taxonomy" id="1703337"/>
    <lineage>
        <taxon>Bacteria</taxon>
        <taxon>Pseudomonadati</taxon>
        <taxon>Bacteroidota</taxon>
        <taxon>Bacteroidia</taxon>
        <taxon>Bacteroidales</taxon>
        <taxon>Prevotellaceae</taxon>
        <taxon>Hallella</taxon>
    </lineage>
</organism>
<keyword evidence="3" id="KW-1185">Reference proteome</keyword>
<accession>A0A2U0U735</accession>
<keyword evidence="1" id="KW-0732">Signal</keyword>
<name>A0A2U0U735_9BACT</name>
<comment type="caution">
    <text evidence="2">The sequence shown here is derived from an EMBL/GenBank/DDBJ whole genome shotgun (WGS) entry which is preliminary data.</text>
</comment>
<feature type="chain" id="PRO_5015483198" evidence="1">
    <location>
        <begin position="22"/>
        <end position="134"/>
    </location>
</feature>
<feature type="signal peptide" evidence="1">
    <location>
        <begin position="1"/>
        <end position="21"/>
    </location>
</feature>